<organism evidence="1 2">
    <name type="scientific">Coprinellus micaceus</name>
    <name type="common">Glistening ink-cap mushroom</name>
    <name type="synonym">Coprinus micaceus</name>
    <dbReference type="NCBI Taxonomy" id="71717"/>
    <lineage>
        <taxon>Eukaryota</taxon>
        <taxon>Fungi</taxon>
        <taxon>Dikarya</taxon>
        <taxon>Basidiomycota</taxon>
        <taxon>Agaricomycotina</taxon>
        <taxon>Agaricomycetes</taxon>
        <taxon>Agaricomycetidae</taxon>
        <taxon>Agaricales</taxon>
        <taxon>Agaricineae</taxon>
        <taxon>Psathyrellaceae</taxon>
        <taxon>Coprinellus</taxon>
    </lineage>
</organism>
<name>A0A4Y7TZZ2_COPMI</name>
<accession>A0A4Y7TZZ2</accession>
<proteinExistence type="predicted"/>
<dbReference type="Proteomes" id="UP000298030">
    <property type="component" value="Unassembled WGS sequence"/>
</dbReference>
<keyword evidence="2" id="KW-1185">Reference proteome</keyword>
<evidence type="ECO:0000313" key="2">
    <source>
        <dbReference type="Proteomes" id="UP000298030"/>
    </source>
</evidence>
<dbReference type="OrthoDB" id="19861at2759"/>
<comment type="caution">
    <text evidence="1">The sequence shown here is derived from an EMBL/GenBank/DDBJ whole genome shotgun (WGS) entry which is preliminary data.</text>
</comment>
<gene>
    <name evidence="1" type="ORF">FA13DRAFT_1618878</name>
</gene>
<evidence type="ECO:0000313" key="1">
    <source>
        <dbReference type="EMBL" id="TEB39574.1"/>
    </source>
</evidence>
<sequence>MPSFINNPTALYQEAWGKQWAQHGGTILREDVIPAGQPAEGHFDIPKRLDYVCLDGMSKIRGALTLTTHVEESLVVRDEYVKLRGAMEGISPKAYRTVGVVVMGQQGIGKTAFLLYLLLHRLENKLPTAVQFGSHSYTIFDDGGAQTVPISKVDRRLSLCWALFDSNANVTQPCQPFRSAPQIVIQATSDELSPFEGWVKHLMGTCVVSDVPNMLEIAAILKELGFSPQRAFALVNKWGPSTRTILGLAQTRDLSTAEENLARIVTDTALYICGDPLDSKFPRFKQDLLFTRPYRPSGLTDIASSRLGTFFIPTAHLSRIFDMCCTGLSNEEKLQLFRALSSRRVTRPTGNWRYEVTMHRRLCIGGDALPIRRADRAGSCLMQPTTNVLPGTTTGLQKAALNSPFYWLPTVESLPGVDGVLGDTKGNIYVVRATLVDDDYTEDYSNPLKGLETIWAMVGQTLRDGGHWHFVIVADTAPTVDRYVGKYLDDLRDVTFGTRKVSMEVWSCVFPGK</sequence>
<protein>
    <submittedName>
        <fullName evidence="1">Uncharacterized protein</fullName>
    </submittedName>
</protein>
<dbReference type="EMBL" id="QPFP01000001">
    <property type="protein sequence ID" value="TEB39574.1"/>
    <property type="molecule type" value="Genomic_DNA"/>
</dbReference>
<reference evidence="1 2" key="1">
    <citation type="journal article" date="2019" name="Nat. Ecol. Evol.">
        <title>Megaphylogeny resolves global patterns of mushroom evolution.</title>
        <authorList>
            <person name="Varga T."/>
            <person name="Krizsan K."/>
            <person name="Foldi C."/>
            <person name="Dima B."/>
            <person name="Sanchez-Garcia M."/>
            <person name="Sanchez-Ramirez S."/>
            <person name="Szollosi G.J."/>
            <person name="Szarkandi J.G."/>
            <person name="Papp V."/>
            <person name="Albert L."/>
            <person name="Andreopoulos W."/>
            <person name="Angelini C."/>
            <person name="Antonin V."/>
            <person name="Barry K.W."/>
            <person name="Bougher N.L."/>
            <person name="Buchanan P."/>
            <person name="Buyck B."/>
            <person name="Bense V."/>
            <person name="Catcheside P."/>
            <person name="Chovatia M."/>
            <person name="Cooper J."/>
            <person name="Damon W."/>
            <person name="Desjardin D."/>
            <person name="Finy P."/>
            <person name="Geml J."/>
            <person name="Haridas S."/>
            <person name="Hughes K."/>
            <person name="Justo A."/>
            <person name="Karasinski D."/>
            <person name="Kautmanova I."/>
            <person name="Kiss B."/>
            <person name="Kocsube S."/>
            <person name="Kotiranta H."/>
            <person name="LaButti K.M."/>
            <person name="Lechner B.E."/>
            <person name="Liimatainen K."/>
            <person name="Lipzen A."/>
            <person name="Lukacs Z."/>
            <person name="Mihaltcheva S."/>
            <person name="Morgado L.N."/>
            <person name="Niskanen T."/>
            <person name="Noordeloos M.E."/>
            <person name="Ohm R.A."/>
            <person name="Ortiz-Santana B."/>
            <person name="Ovrebo C."/>
            <person name="Racz N."/>
            <person name="Riley R."/>
            <person name="Savchenko A."/>
            <person name="Shiryaev A."/>
            <person name="Soop K."/>
            <person name="Spirin V."/>
            <person name="Szebenyi C."/>
            <person name="Tomsovsky M."/>
            <person name="Tulloss R.E."/>
            <person name="Uehling J."/>
            <person name="Grigoriev I.V."/>
            <person name="Vagvolgyi C."/>
            <person name="Papp T."/>
            <person name="Martin F.M."/>
            <person name="Miettinen O."/>
            <person name="Hibbett D.S."/>
            <person name="Nagy L.G."/>
        </authorList>
    </citation>
    <scope>NUCLEOTIDE SEQUENCE [LARGE SCALE GENOMIC DNA]</scope>
    <source>
        <strain evidence="1 2">FP101781</strain>
    </source>
</reference>
<dbReference type="AlphaFoldDB" id="A0A4Y7TZZ2"/>